<evidence type="ECO:0000256" key="2">
    <source>
        <dbReference type="ARBA" id="ARBA00009592"/>
    </source>
</evidence>
<dbReference type="PROSITE" id="PS51450">
    <property type="entry name" value="LRR"/>
    <property type="match status" value="1"/>
</dbReference>
<dbReference type="InterPro" id="IPR032675">
    <property type="entry name" value="LRR_dom_sf"/>
</dbReference>
<reference evidence="14 15" key="1">
    <citation type="journal article" date="2021" name="Commun. Biol.">
        <title>The genome of Shorea leprosula (Dipterocarpaceae) highlights the ecological relevance of drought in aseasonal tropical rainforests.</title>
        <authorList>
            <person name="Ng K.K.S."/>
            <person name="Kobayashi M.J."/>
            <person name="Fawcett J.A."/>
            <person name="Hatakeyama M."/>
            <person name="Paape T."/>
            <person name="Ng C.H."/>
            <person name="Ang C.C."/>
            <person name="Tnah L.H."/>
            <person name="Lee C.T."/>
            <person name="Nishiyama T."/>
            <person name="Sese J."/>
            <person name="O'Brien M.J."/>
            <person name="Copetti D."/>
            <person name="Mohd Noor M.I."/>
            <person name="Ong R.C."/>
            <person name="Putra M."/>
            <person name="Sireger I.Z."/>
            <person name="Indrioko S."/>
            <person name="Kosugi Y."/>
            <person name="Izuno A."/>
            <person name="Isagi Y."/>
            <person name="Lee S.L."/>
            <person name="Shimizu K.K."/>
        </authorList>
    </citation>
    <scope>NUCLEOTIDE SEQUENCE [LARGE SCALE GENOMIC DNA]</scope>
    <source>
        <strain evidence="14">214</strain>
    </source>
</reference>
<dbReference type="PANTHER" id="PTHR48063:SF98">
    <property type="entry name" value="LRR RECEPTOR-LIKE SERINE_THREONINE-PROTEIN KINASE FLS2"/>
    <property type="match status" value="1"/>
</dbReference>
<dbReference type="PANTHER" id="PTHR48063">
    <property type="entry name" value="LRR RECEPTOR-LIKE KINASE"/>
    <property type="match status" value="1"/>
</dbReference>
<feature type="transmembrane region" description="Helical" evidence="12">
    <location>
        <begin position="994"/>
        <end position="1019"/>
    </location>
</feature>
<dbReference type="Proteomes" id="UP001054252">
    <property type="component" value="Unassembled WGS sequence"/>
</dbReference>
<dbReference type="AlphaFoldDB" id="A0AAV5M7H1"/>
<keyword evidence="7" id="KW-0677">Repeat</keyword>
<evidence type="ECO:0000256" key="12">
    <source>
        <dbReference type="SAM" id="Phobius"/>
    </source>
</evidence>
<evidence type="ECO:0000256" key="8">
    <source>
        <dbReference type="ARBA" id="ARBA00022989"/>
    </source>
</evidence>
<dbReference type="GO" id="GO:0005886">
    <property type="term" value="C:plasma membrane"/>
    <property type="evidence" value="ECO:0007669"/>
    <property type="project" value="UniProtKB-SubCell"/>
</dbReference>
<accession>A0AAV5M7H1</accession>
<comment type="subcellular location">
    <subcellularLocation>
        <location evidence="1">Cell membrane</location>
        <topology evidence="1">Single-pass type I membrane protein</topology>
    </subcellularLocation>
</comment>
<evidence type="ECO:0000313" key="14">
    <source>
        <dbReference type="EMBL" id="GKV45495.1"/>
    </source>
</evidence>
<dbReference type="FunFam" id="3.80.10.10:FF:000095">
    <property type="entry name" value="LRR receptor-like serine/threonine-protein kinase GSO1"/>
    <property type="match status" value="1"/>
</dbReference>
<gene>
    <name evidence="14" type="ORF">SLEP1_g52567</name>
</gene>
<name>A0AAV5M7H1_9ROSI</name>
<evidence type="ECO:0000256" key="3">
    <source>
        <dbReference type="ARBA" id="ARBA00022475"/>
    </source>
</evidence>
<keyword evidence="15" id="KW-1185">Reference proteome</keyword>
<dbReference type="FunFam" id="3.80.10.10:FF:001347">
    <property type="entry name" value="LRR receptor-like serine/threonine-protein kinase GSO2"/>
    <property type="match status" value="1"/>
</dbReference>
<keyword evidence="10" id="KW-0675">Receptor</keyword>
<evidence type="ECO:0000256" key="1">
    <source>
        <dbReference type="ARBA" id="ARBA00004251"/>
    </source>
</evidence>
<dbReference type="FunFam" id="3.80.10.10:FF:000111">
    <property type="entry name" value="LRR receptor-like serine/threonine-protein kinase ERECTA"/>
    <property type="match status" value="1"/>
</dbReference>
<evidence type="ECO:0000256" key="9">
    <source>
        <dbReference type="ARBA" id="ARBA00023136"/>
    </source>
</evidence>
<protein>
    <recommendedName>
        <fullName evidence="13">Leucine-rich repeat-containing N-terminal plant-type domain-containing protein</fullName>
    </recommendedName>
</protein>
<dbReference type="InterPro" id="IPR013210">
    <property type="entry name" value="LRR_N_plant-typ"/>
</dbReference>
<keyword evidence="3" id="KW-1003">Cell membrane</keyword>
<feature type="domain" description="Leucine-rich repeat-containing N-terminal plant-type" evidence="13">
    <location>
        <begin position="37"/>
        <end position="74"/>
    </location>
</feature>
<dbReference type="Pfam" id="PF08263">
    <property type="entry name" value="LRRNT_2"/>
    <property type="match status" value="1"/>
</dbReference>
<organism evidence="14 15">
    <name type="scientific">Rubroshorea leprosula</name>
    <dbReference type="NCBI Taxonomy" id="152421"/>
    <lineage>
        <taxon>Eukaryota</taxon>
        <taxon>Viridiplantae</taxon>
        <taxon>Streptophyta</taxon>
        <taxon>Embryophyta</taxon>
        <taxon>Tracheophyta</taxon>
        <taxon>Spermatophyta</taxon>
        <taxon>Magnoliopsida</taxon>
        <taxon>eudicotyledons</taxon>
        <taxon>Gunneridae</taxon>
        <taxon>Pentapetalae</taxon>
        <taxon>rosids</taxon>
        <taxon>malvids</taxon>
        <taxon>Malvales</taxon>
        <taxon>Dipterocarpaceae</taxon>
        <taxon>Rubroshorea</taxon>
    </lineage>
</organism>
<dbReference type="SUPFAM" id="SSF52058">
    <property type="entry name" value="L domain-like"/>
    <property type="match status" value="2"/>
</dbReference>
<dbReference type="InterPro" id="IPR003591">
    <property type="entry name" value="Leu-rich_rpt_typical-subtyp"/>
</dbReference>
<dbReference type="SUPFAM" id="SSF52047">
    <property type="entry name" value="RNI-like"/>
    <property type="match status" value="1"/>
</dbReference>
<comment type="caution">
    <text evidence="14">The sequence shown here is derived from an EMBL/GenBank/DDBJ whole genome shotgun (WGS) entry which is preliminary data.</text>
</comment>
<evidence type="ECO:0000313" key="15">
    <source>
        <dbReference type="Proteomes" id="UP001054252"/>
    </source>
</evidence>
<dbReference type="EMBL" id="BPVZ01000195">
    <property type="protein sequence ID" value="GKV45495.1"/>
    <property type="molecule type" value="Genomic_DNA"/>
</dbReference>
<dbReference type="InterPro" id="IPR001611">
    <property type="entry name" value="Leu-rich_rpt"/>
</dbReference>
<evidence type="ECO:0000256" key="5">
    <source>
        <dbReference type="ARBA" id="ARBA00022692"/>
    </source>
</evidence>
<evidence type="ECO:0000256" key="4">
    <source>
        <dbReference type="ARBA" id="ARBA00022614"/>
    </source>
</evidence>
<dbReference type="SMART" id="SM00365">
    <property type="entry name" value="LRR_SD22"/>
    <property type="match status" value="6"/>
</dbReference>
<evidence type="ECO:0000259" key="13">
    <source>
        <dbReference type="Pfam" id="PF08263"/>
    </source>
</evidence>
<keyword evidence="6" id="KW-0732">Signal</keyword>
<keyword evidence="8 12" id="KW-1133">Transmembrane helix</keyword>
<keyword evidence="9 12" id="KW-0472">Membrane</keyword>
<evidence type="ECO:0000256" key="7">
    <source>
        <dbReference type="ARBA" id="ARBA00022737"/>
    </source>
</evidence>
<evidence type="ECO:0000256" key="6">
    <source>
        <dbReference type="ARBA" id="ARBA00022729"/>
    </source>
</evidence>
<keyword evidence="5 12" id="KW-0812">Transmembrane</keyword>
<evidence type="ECO:0000256" key="10">
    <source>
        <dbReference type="ARBA" id="ARBA00023170"/>
    </source>
</evidence>
<evidence type="ECO:0000256" key="11">
    <source>
        <dbReference type="ARBA" id="ARBA00023180"/>
    </source>
</evidence>
<sequence>MGGSDRIGTTVLTELLIIAVIIVSSLCAAISNAACHKEEKQALLTFKQGLTDPSNRLATWTAGPDCCQWTGVVCHNRTGRVVELRLGNPHDSNEDLIFPGKVFERSRFGGEMNPSLLNLKHLRYLDLSGSDFEGEIPKFLGSLKNLQYLNLSVSGFGGLIPPELGNLTNLQYLDLHGLLPSLFSDNLQWLSNIRNLQHLDLSLTDLSKASNWLQVTNELPSLVELRLSASQRGLIPPLPNVNFSSLEILDLSGNGFSNPFVPSWIFHLSSLVYLDLSHNNFGGGNPFVPSWIFHLDSLVYLDLSHNNFGGGIPDGLRNLSTSLTFLSLESNSFNSTIPDWLYSFSHLEYLSLADNSLQGTISDAIVNLTSLESLDVASTQVEGPLPSSLAKLCSLRKLYLSGVTLKQDLSEVLQTLTGCISGGLEHLYLSQCQLFGHMSNQLSRFQNLTELYLTNNSISGPISESLTSLKSLRSLDLSQNLLNETFPEWFGQLPELQLLWINDNSLHGVVSEAHFTNVTKLRILVASRNHLVLKVSSDWVPPFQLSVIDLSSWKLGPRFPLWLRFQKDFVFLDISVGEINDTIPNWFWNLSTQFFNLNISHNQIRGKAPEVFDISPPLGYPASIDLNSNLFQGTLPCLSSNVGTLDLSNNSFSGTISHFLCYKMEEPKSLQNLHLTDNHLSGQIPDCWMNWPSLLSVDMKNNNLSGNIPSSIGYLSFLEFLHLRRNNLSGVLPESMQNCTKLLALDLSGNSFTGHVPSWIGESLSNIIIISLGSNKLQGQIPETICDLSYLTILDLGHNNLSGSIPKCFMNFSAMSIKRNSSVPISYAFGHFGSSLETTLLMIKGILLEYSTTLRLVTSIDLSDNNLSGTIPEQITGLVGLISLNLSTNHLIGMIPANIGQMGSLESLDLSYNQLSGKIPQSMSHLTFLGVLDLAYNNLTGKIPSSTQLQSFNASCFAGNTLCGPPVTANCSTNGAPSSGGDNGEDGDGGEVDWVWFSVSSALGFVVGFWGFVGPLLFIKSWGLAYYGMLARLRQKISCV</sequence>
<proteinExistence type="inferred from homology"/>
<dbReference type="Pfam" id="PF00560">
    <property type="entry name" value="LRR_1"/>
    <property type="match status" value="14"/>
</dbReference>
<dbReference type="SMART" id="SM00369">
    <property type="entry name" value="LRR_TYP"/>
    <property type="match status" value="7"/>
</dbReference>
<comment type="similarity">
    <text evidence="2">Belongs to the RLP family.</text>
</comment>
<dbReference type="InterPro" id="IPR046956">
    <property type="entry name" value="RLP23-like"/>
</dbReference>
<dbReference type="Pfam" id="PF13855">
    <property type="entry name" value="LRR_8"/>
    <property type="match status" value="2"/>
</dbReference>
<feature type="transmembrane region" description="Helical" evidence="12">
    <location>
        <begin position="12"/>
        <end position="31"/>
    </location>
</feature>
<keyword evidence="11" id="KW-0325">Glycoprotein</keyword>
<keyword evidence="4" id="KW-0433">Leucine-rich repeat</keyword>
<dbReference type="Gene3D" id="3.80.10.10">
    <property type="entry name" value="Ribonuclease Inhibitor"/>
    <property type="match status" value="5"/>
</dbReference>